<feature type="compositionally biased region" description="Basic and acidic residues" evidence="1">
    <location>
        <begin position="159"/>
        <end position="173"/>
    </location>
</feature>
<reference evidence="3 4" key="1">
    <citation type="journal article" date="2018" name="BMC Genomics">
        <title>Genomic comparison of Trypanosoma conorhini and Trypanosoma rangeli to Trypanosoma cruzi strains of high and low virulence.</title>
        <authorList>
            <person name="Bradwell K.R."/>
            <person name="Koparde V.N."/>
            <person name="Matveyev A.V."/>
            <person name="Serrano M.G."/>
            <person name="Alves J.M."/>
            <person name="Parikh H."/>
            <person name="Huang B."/>
            <person name="Lee V."/>
            <person name="Espinosa-Alvarez O."/>
            <person name="Ortiz P.A."/>
            <person name="Costa-Martins A.G."/>
            <person name="Teixeira M.M."/>
            <person name="Buck G.A."/>
        </authorList>
    </citation>
    <scope>NUCLEOTIDE SEQUENCE [LARGE SCALE GENOMIC DNA]</scope>
    <source>
        <strain evidence="3 4">AM80</strain>
    </source>
</reference>
<accession>A0A422MNR2</accession>
<feature type="compositionally biased region" description="Basic and acidic residues" evidence="1">
    <location>
        <begin position="206"/>
        <end position="220"/>
    </location>
</feature>
<gene>
    <name evidence="3" type="ORF">TraAM80_10545</name>
</gene>
<dbReference type="EMBL" id="MKGL01001044">
    <property type="protein sequence ID" value="RNE94850.1"/>
    <property type="molecule type" value="Genomic_DNA"/>
</dbReference>
<evidence type="ECO:0000256" key="1">
    <source>
        <dbReference type="SAM" id="MobiDB-lite"/>
    </source>
</evidence>
<feature type="compositionally biased region" description="Basic and acidic residues" evidence="1">
    <location>
        <begin position="86"/>
        <end position="96"/>
    </location>
</feature>
<evidence type="ECO:0008006" key="5">
    <source>
        <dbReference type="Google" id="ProtNLM"/>
    </source>
</evidence>
<sequence length="423" mass="42626">MAGRVLLVCALCVLCCCGGGVGAWGGGYCTESDWRDLMAVAKDMTEAEIEGQYCSRKPEFVQGPRASLQSVNGEDEGEEQKTSAGDGKETSGKEGTDESEGGLSTDKSKNGNATDEEPPAKGSGGASHTSSPDDQKTQDGGVGQKDSPQKPTTNDGEGTDGKEGPSGDTDSTRDQSGGGTVNPEESERTKGEEIPPRQGSSPSPSPEEKPSSPSRPEEGRGSSTDVSQGETNAGKEGQSADDNGSATQNPSHVPEKGPQEKQAAEGDPEQSHQGHPLPLQPHTEGTQNTLSDDADLQGGEKKPAAGHTDSAAKDAAATSNTGNDAEVQSKPASPVTTTEDGQAEQGHTAVPTSDEQPEASGGKKEQTAKPEAGAAAQAAINATKPTGPAPGDSDGSTAASHCTSPLALLLLLACAVAAATAAA</sequence>
<dbReference type="Proteomes" id="UP000283634">
    <property type="component" value="Unassembled WGS sequence"/>
</dbReference>
<comment type="caution">
    <text evidence="3">The sequence shown here is derived from an EMBL/GenBank/DDBJ whole genome shotgun (WGS) entry which is preliminary data.</text>
</comment>
<dbReference type="AlphaFoldDB" id="A0A422MNR2"/>
<feature type="compositionally biased region" description="Basic and acidic residues" evidence="1">
    <location>
        <begin position="253"/>
        <end position="272"/>
    </location>
</feature>
<feature type="compositionally biased region" description="Low complexity" evidence="1">
    <location>
        <begin position="369"/>
        <end position="382"/>
    </location>
</feature>
<feature type="compositionally biased region" description="Basic and acidic residues" evidence="1">
    <location>
        <begin position="185"/>
        <end position="195"/>
    </location>
</feature>
<feature type="chain" id="PRO_5018983396" description="Mucin-associated surface protein (MASP)" evidence="2">
    <location>
        <begin position="24"/>
        <end position="423"/>
    </location>
</feature>
<protein>
    <recommendedName>
        <fullName evidence="5">Mucin-associated surface protein (MASP)</fullName>
    </recommendedName>
</protein>
<keyword evidence="2" id="KW-0732">Signal</keyword>
<feature type="region of interest" description="Disordered" evidence="1">
    <location>
        <begin position="58"/>
        <end position="400"/>
    </location>
</feature>
<name>A0A422MNR2_TRYRA</name>
<keyword evidence="4" id="KW-1185">Reference proteome</keyword>
<feature type="compositionally biased region" description="Polar residues" evidence="1">
    <location>
        <begin position="240"/>
        <end position="251"/>
    </location>
</feature>
<feature type="signal peptide" evidence="2">
    <location>
        <begin position="1"/>
        <end position="23"/>
    </location>
</feature>
<evidence type="ECO:0000313" key="4">
    <source>
        <dbReference type="Proteomes" id="UP000283634"/>
    </source>
</evidence>
<dbReference type="RefSeq" id="XP_029233000.1">
    <property type="nucleotide sequence ID" value="XM_029387158.1"/>
</dbReference>
<proteinExistence type="predicted"/>
<feature type="compositionally biased region" description="Low complexity" evidence="1">
    <location>
        <begin position="305"/>
        <end position="319"/>
    </location>
</feature>
<dbReference type="OMA" id="NEYCSLA"/>
<organism evidence="3 4">
    <name type="scientific">Trypanosoma rangeli</name>
    <dbReference type="NCBI Taxonomy" id="5698"/>
    <lineage>
        <taxon>Eukaryota</taxon>
        <taxon>Discoba</taxon>
        <taxon>Euglenozoa</taxon>
        <taxon>Kinetoplastea</taxon>
        <taxon>Metakinetoplastina</taxon>
        <taxon>Trypanosomatida</taxon>
        <taxon>Trypanosomatidae</taxon>
        <taxon>Trypanosoma</taxon>
        <taxon>Herpetosoma</taxon>
    </lineage>
</organism>
<dbReference type="GeneID" id="40334478"/>
<evidence type="ECO:0000256" key="2">
    <source>
        <dbReference type="SAM" id="SignalP"/>
    </source>
</evidence>
<feature type="compositionally biased region" description="Polar residues" evidence="1">
    <location>
        <begin position="330"/>
        <end position="340"/>
    </location>
</feature>
<evidence type="ECO:0000313" key="3">
    <source>
        <dbReference type="EMBL" id="RNE94850.1"/>
    </source>
</evidence>